<feature type="region of interest" description="Disordered" evidence="1">
    <location>
        <begin position="26"/>
        <end position="73"/>
    </location>
</feature>
<dbReference type="EMBL" id="SMOL01000781">
    <property type="protein sequence ID" value="KAB2595309.1"/>
    <property type="molecule type" value="Genomic_DNA"/>
</dbReference>
<name>A0A5N5EWI6_9ROSA</name>
<sequence length="103" mass="12167">MKLYQSLNPCGIKFYNIWVFEFMEQEEDDFDDEHDGEEEEEESENEEEDGEEVGEEENDGRTQERIHESSSSGAALWDKALEFRFLLQKAFSSSHGIMDYHIF</sequence>
<dbReference type="AlphaFoldDB" id="A0A5N5EWI6"/>
<reference evidence="2 3" key="3">
    <citation type="submission" date="2019-11" db="EMBL/GenBank/DDBJ databases">
        <title>A de novo genome assembly of a pear dwarfing rootstock.</title>
        <authorList>
            <person name="Wang F."/>
            <person name="Wang J."/>
            <person name="Li S."/>
            <person name="Zhang Y."/>
            <person name="Fang M."/>
            <person name="Ma L."/>
            <person name="Zhao Y."/>
            <person name="Jiang S."/>
        </authorList>
    </citation>
    <scope>NUCLEOTIDE SEQUENCE [LARGE SCALE GENOMIC DNA]</scope>
    <source>
        <strain evidence="2">S2</strain>
        <tissue evidence="2">Leaf</tissue>
    </source>
</reference>
<organism evidence="2 3">
    <name type="scientific">Pyrus ussuriensis x Pyrus communis</name>
    <dbReference type="NCBI Taxonomy" id="2448454"/>
    <lineage>
        <taxon>Eukaryota</taxon>
        <taxon>Viridiplantae</taxon>
        <taxon>Streptophyta</taxon>
        <taxon>Embryophyta</taxon>
        <taxon>Tracheophyta</taxon>
        <taxon>Spermatophyta</taxon>
        <taxon>Magnoliopsida</taxon>
        <taxon>eudicotyledons</taxon>
        <taxon>Gunneridae</taxon>
        <taxon>Pentapetalae</taxon>
        <taxon>rosids</taxon>
        <taxon>fabids</taxon>
        <taxon>Rosales</taxon>
        <taxon>Rosaceae</taxon>
        <taxon>Amygdaloideae</taxon>
        <taxon>Maleae</taxon>
        <taxon>Pyrus</taxon>
    </lineage>
</organism>
<protein>
    <submittedName>
        <fullName evidence="2">Protein AATF-like</fullName>
    </submittedName>
</protein>
<evidence type="ECO:0000256" key="1">
    <source>
        <dbReference type="SAM" id="MobiDB-lite"/>
    </source>
</evidence>
<gene>
    <name evidence="2" type="ORF">D8674_030759</name>
</gene>
<feature type="compositionally biased region" description="Basic and acidic residues" evidence="1">
    <location>
        <begin position="59"/>
        <end position="68"/>
    </location>
</feature>
<evidence type="ECO:0000313" key="3">
    <source>
        <dbReference type="Proteomes" id="UP000327157"/>
    </source>
</evidence>
<comment type="caution">
    <text evidence="2">The sequence shown here is derived from an EMBL/GenBank/DDBJ whole genome shotgun (WGS) entry which is preliminary data.</text>
</comment>
<feature type="compositionally biased region" description="Acidic residues" evidence="1">
    <location>
        <begin position="26"/>
        <end position="58"/>
    </location>
</feature>
<reference evidence="2 3" key="1">
    <citation type="submission" date="2019-09" db="EMBL/GenBank/DDBJ databases">
        <authorList>
            <person name="Ou C."/>
        </authorList>
    </citation>
    <scope>NUCLEOTIDE SEQUENCE [LARGE SCALE GENOMIC DNA]</scope>
    <source>
        <strain evidence="2">S2</strain>
        <tissue evidence="2">Leaf</tissue>
    </source>
</reference>
<evidence type="ECO:0000313" key="2">
    <source>
        <dbReference type="EMBL" id="KAB2595309.1"/>
    </source>
</evidence>
<dbReference type="Proteomes" id="UP000327157">
    <property type="component" value="Chromosome 7"/>
</dbReference>
<reference evidence="3" key="2">
    <citation type="submission" date="2019-10" db="EMBL/GenBank/DDBJ databases">
        <title>A de novo genome assembly of a pear dwarfing rootstock.</title>
        <authorList>
            <person name="Wang F."/>
            <person name="Wang J."/>
            <person name="Li S."/>
            <person name="Zhang Y."/>
            <person name="Fang M."/>
            <person name="Ma L."/>
            <person name="Zhao Y."/>
            <person name="Jiang S."/>
        </authorList>
    </citation>
    <scope>NUCLEOTIDE SEQUENCE [LARGE SCALE GENOMIC DNA]</scope>
</reference>
<proteinExistence type="predicted"/>
<keyword evidence="3" id="KW-1185">Reference proteome</keyword>
<accession>A0A5N5EWI6</accession>